<comment type="caution">
    <text evidence="2">The sequence shown here is derived from an EMBL/GenBank/DDBJ whole genome shotgun (WGS) entry which is preliminary data.</text>
</comment>
<feature type="domain" description="MbtH-like" evidence="1">
    <location>
        <begin position="3"/>
        <end position="53"/>
    </location>
</feature>
<dbReference type="GO" id="GO:0005829">
    <property type="term" value="C:cytosol"/>
    <property type="evidence" value="ECO:0007669"/>
    <property type="project" value="TreeGrafter"/>
</dbReference>
<dbReference type="RefSeq" id="WP_106126369.1">
    <property type="nucleotide sequence ID" value="NZ_PVZG01000004.1"/>
</dbReference>
<dbReference type="AlphaFoldDB" id="A0A2T0SBH0"/>
<accession>A0A2T0SBH0</accession>
<dbReference type="InterPro" id="IPR038020">
    <property type="entry name" value="MbtH-like_sf"/>
</dbReference>
<evidence type="ECO:0000313" key="2">
    <source>
        <dbReference type="EMBL" id="PRY30770.1"/>
    </source>
</evidence>
<dbReference type="PANTHER" id="PTHR38444">
    <property type="entry name" value="ENTEROBACTIN BIOSYNTHESIS PROTEIN YBDZ"/>
    <property type="match status" value="1"/>
</dbReference>
<evidence type="ECO:0000313" key="3">
    <source>
        <dbReference type="Proteomes" id="UP000239209"/>
    </source>
</evidence>
<dbReference type="Pfam" id="PF03621">
    <property type="entry name" value="MbtH"/>
    <property type="match status" value="1"/>
</dbReference>
<dbReference type="SMART" id="SM00923">
    <property type="entry name" value="MbtH"/>
    <property type="match status" value="1"/>
</dbReference>
<proteinExistence type="predicted"/>
<dbReference type="Gene3D" id="3.90.820.10">
    <property type="entry name" value="Structural Genomics, Unknown Function 30-nov-00 1gh9 Mol_id"/>
    <property type="match status" value="1"/>
</dbReference>
<dbReference type="InterPro" id="IPR037407">
    <property type="entry name" value="MLP_fam"/>
</dbReference>
<dbReference type="GO" id="GO:0019290">
    <property type="term" value="P:siderophore biosynthetic process"/>
    <property type="evidence" value="ECO:0007669"/>
    <property type="project" value="TreeGrafter"/>
</dbReference>
<reference evidence="2 3" key="1">
    <citation type="submission" date="2018-03" db="EMBL/GenBank/DDBJ databases">
        <title>Genomic Encyclopedia of Archaeal and Bacterial Type Strains, Phase II (KMG-II): from individual species to whole genera.</title>
        <authorList>
            <person name="Goeker M."/>
        </authorList>
    </citation>
    <scope>NUCLEOTIDE SEQUENCE [LARGE SCALE GENOMIC DNA]</scope>
    <source>
        <strain evidence="2 3">DSM 45348</strain>
    </source>
</reference>
<sequence length="73" mass="8227">MSNPFEREDISYFVLVNDEGQHSLWPEVIDVPAGWRTVLGPESRDACLAHIETSWWDIRPASLVARMTAAKSA</sequence>
<dbReference type="Proteomes" id="UP000239209">
    <property type="component" value="Unassembled WGS sequence"/>
</dbReference>
<evidence type="ECO:0000259" key="1">
    <source>
        <dbReference type="SMART" id="SM00923"/>
    </source>
</evidence>
<dbReference type="EMBL" id="PVZG01000004">
    <property type="protein sequence ID" value="PRY30770.1"/>
    <property type="molecule type" value="Genomic_DNA"/>
</dbReference>
<organism evidence="2 3">
    <name type="scientific">Pseudosporangium ferrugineum</name>
    <dbReference type="NCBI Taxonomy" id="439699"/>
    <lineage>
        <taxon>Bacteria</taxon>
        <taxon>Bacillati</taxon>
        <taxon>Actinomycetota</taxon>
        <taxon>Actinomycetes</taxon>
        <taxon>Micromonosporales</taxon>
        <taxon>Micromonosporaceae</taxon>
        <taxon>Pseudosporangium</taxon>
    </lineage>
</organism>
<gene>
    <name evidence="2" type="ORF">CLV70_104322</name>
</gene>
<dbReference type="PANTHER" id="PTHR38444:SF1">
    <property type="entry name" value="ENTEROBACTIN BIOSYNTHESIS PROTEIN YBDZ"/>
    <property type="match status" value="1"/>
</dbReference>
<name>A0A2T0SBH0_9ACTN</name>
<dbReference type="InterPro" id="IPR005153">
    <property type="entry name" value="MbtH-like_dom"/>
</dbReference>
<keyword evidence="3" id="KW-1185">Reference proteome</keyword>
<dbReference type="SUPFAM" id="SSF160582">
    <property type="entry name" value="MbtH-like"/>
    <property type="match status" value="1"/>
</dbReference>
<dbReference type="OrthoDB" id="7584480at2"/>
<protein>
    <submittedName>
        <fullName evidence="2">MbtH protein</fullName>
    </submittedName>
</protein>